<feature type="transmembrane region" description="Helical" evidence="1">
    <location>
        <begin position="401"/>
        <end position="423"/>
    </location>
</feature>
<keyword evidence="4" id="KW-1185">Reference proteome</keyword>
<accession>A0A8R1Z0S5</accession>
<keyword evidence="1" id="KW-0812">Transmembrane</keyword>
<organism evidence="3 4">
    <name type="scientific">Pristionchus pacificus</name>
    <name type="common">Parasitic nematode worm</name>
    <dbReference type="NCBI Taxonomy" id="54126"/>
    <lineage>
        <taxon>Eukaryota</taxon>
        <taxon>Metazoa</taxon>
        <taxon>Ecdysozoa</taxon>
        <taxon>Nematoda</taxon>
        <taxon>Chromadorea</taxon>
        <taxon>Rhabditida</taxon>
        <taxon>Rhabditina</taxon>
        <taxon>Diplogasteromorpha</taxon>
        <taxon>Diplogasteroidea</taxon>
        <taxon>Neodiplogasteridae</taxon>
        <taxon>Pristionchus</taxon>
    </lineage>
</organism>
<reference evidence="4" key="1">
    <citation type="journal article" date="2008" name="Nat. Genet.">
        <title>The Pristionchus pacificus genome provides a unique perspective on nematode lifestyle and parasitism.</title>
        <authorList>
            <person name="Dieterich C."/>
            <person name="Clifton S.W."/>
            <person name="Schuster L.N."/>
            <person name="Chinwalla A."/>
            <person name="Delehaunty K."/>
            <person name="Dinkelacker I."/>
            <person name="Fulton L."/>
            <person name="Fulton R."/>
            <person name="Godfrey J."/>
            <person name="Minx P."/>
            <person name="Mitreva M."/>
            <person name="Roeseler W."/>
            <person name="Tian H."/>
            <person name="Witte H."/>
            <person name="Yang S.P."/>
            <person name="Wilson R.K."/>
            <person name="Sommer R.J."/>
        </authorList>
    </citation>
    <scope>NUCLEOTIDE SEQUENCE [LARGE SCALE GENOMIC DNA]</scope>
    <source>
        <strain evidence="4">PS312</strain>
    </source>
</reference>
<dbReference type="EnsemblMetazoa" id="PPA40904.1">
    <property type="protein sequence ID" value="PPA40904.1"/>
    <property type="gene ID" value="WBGene00279273"/>
</dbReference>
<dbReference type="Proteomes" id="UP000005239">
    <property type="component" value="Unassembled WGS sequence"/>
</dbReference>
<evidence type="ECO:0008006" key="5">
    <source>
        <dbReference type="Google" id="ProtNLM"/>
    </source>
</evidence>
<keyword evidence="1" id="KW-0472">Membrane</keyword>
<name>A0A8R1Z0S5_PRIPA</name>
<keyword evidence="2" id="KW-0732">Signal</keyword>
<protein>
    <recommendedName>
        <fullName evidence="5">G protein-coupled receptor</fullName>
    </recommendedName>
</protein>
<feature type="signal peptide" evidence="2">
    <location>
        <begin position="1"/>
        <end position="22"/>
    </location>
</feature>
<dbReference type="AlphaFoldDB" id="A0A8R1Z0S5"/>
<dbReference type="Pfam" id="PF10327">
    <property type="entry name" value="7TM_GPCR_Sri"/>
    <property type="match status" value="1"/>
</dbReference>
<evidence type="ECO:0000256" key="1">
    <source>
        <dbReference type="SAM" id="Phobius"/>
    </source>
</evidence>
<evidence type="ECO:0000313" key="3">
    <source>
        <dbReference type="EnsemblMetazoa" id="PPA40904.1"/>
    </source>
</evidence>
<reference evidence="3" key="2">
    <citation type="submission" date="2022-06" db="UniProtKB">
        <authorList>
            <consortium name="EnsemblMetazoa"/>
        </authorList>
    </citation>
    <scope>IDENTIFICATION</scope>
    <source>
        <strain evidence="3">PS312</strain>
    </source>
</reference>
<dbReference type="InterPro" id="IPR019429">
    <property type="entry name" value="7TM_GPCR_serpentine_rcpt_Sri"/>
</dbReference>
<gene>
    <name evidence="3" type="primary">WBGene00279273</name>
</gene>
<proteinExistence type="predicted"/>
<feature type="transmembrane region" description="Helical" evidence="1">
    <location>
        <begin position="305"/>
        <end position="336"/>
    </location>
</feature>
<feature type="transmembrane region" description="Helical" evidence="1">
    <location>
        <begin position="357"/>
        <end position="381"/>
    </location>
</feature>
<feature type="transmembrane region" description="Helical" evidence="1">
    <location>
        <begin position="257"/>
        <end position="285"/>
    </location>
</feature>
<evidence type="ECO:0000256" key="2">
    <source>
        <dbReference type="SAM" id="SignalP"/>
    </source>
</evidence>
<feature type="chain" id="PRO_5035900804" description="G protein-coupled receptor" evidence="2">
    <location>
        <begin position="23"/>
        <end position="429"/>
    </location>
</feature>
<feature type="transmembrane region" description="Helical" evidence="1">
    <location>
        <begin position="75"/>
        <end position="92"/>
    </location>
</feature>
<sequence length="429" mass="49131">MGLLSQQLAIFIAVFVLPISGAYQTIDFTGSPYVIHSQYALRLVASNCTRYCFDSRWISIQMGTSENFYPRLTQSWLWIGMIILIKIIIVNFRRSRFDWFAIESDGDENASGKGICKLKVTNTETLVQWYPNAVPTFDAYKSFVVYDFSSLSGCSNYNKSNEFRYTKDALAFRNSTWLAGPGYVTISLLMLHGPLTSIMTLILYELYRMCDEHHGSSKHHSLHNHFANYTRNHKPTNMKRPLFSQRYSSRSMGAFKLCLYQIVGMSLISQQCLLLGPIFALPIAYPNVVATFDSYKSFIVYDLKWVTGFVQALMIGVFNLTVNCGVVIAIIFRLLRNQQNKISSATRRMHTQFVQQLCFQALVPFTVFVCPQFVLLFLILFEFQFNNNRELAEKHLKIVPGYIVLGLLMLHGPLTSLMTIALYDPYTKV</sequence>
<keyword evidence="1" id="KW-1133">Transmembrane helix</keyword>
<evidence type="ECO:0000313" key="4">
    <source>
        <dbReference type="Proteomes" id="UP000005239"/>
    </source>
</evidence>